<evidence type="ECO:0000256" key="1">
    <source>
        <dbReference type="ARBA" id="ARBA00008898"/>
    </source>
</evidence>
<dbReference type="SMART" id="SM00903">
    <property type="entry name" value="Flavin_Reduct"/>
    <property type="match status" value="1"/>
</dbReference>
<gene>
    <name evidence="4" type="ORF">CLV43_108501</name>
</gene>
<dbReference type="Gene3D" id="2.30.110.10">
    <property type="entry name" value="Electron Transport, Fmn-binding Protein, Chain A"/>
    <property type="match status" value="1"/>
</dbReference>
<dbReference type="OrthoDB" id="9792858at2"/>
<feature type="domain" description="Flavin reductase like" evidence="3">
    <location>
        <begin position="23"/>
        <end position="166"/>
    </location>
</feature>
<evidence type="ECO:0000256" key="2">
    <source>
        <dbReference type="ARBA" id="ARBA00023002"/>
    </source>
</evidence>
<comment type="caution">
    <text evidence="4">The sequence shown here is derived from an EMBL/GenBank/DDBJ whole genome shotgun (WGS) entry which is preliminary data.</text>
</comment>
<organism evidence="4 5">
    <name type="scientific">Umezawaea tangerina</name>
    <dbReference type="NCBI Taxonomy" id="84725"/>
    <lineage>
        <taxon>Bacteria</taxon>
        <taxon>Bacillati</taxon>
        <taxon>Actinomycetota</taxon>
        <taxon>Actinomycetes</taxon>
        <taxon>Pseudonocardiales</taxon>
        <taxon>Pseudonocardiaceae</taxon>
        <taxon>Umezawaea</taxon>
    </lineage>
</organism>
<evidence type="ECO:0000259" key="3">
    <source>
        <dbReference type="SMART" id="SM00903"/>
    </source>
</evidence>
<dbReference type="InterPro" id="IPR050268">
    <property type="entry name" value="NADH-dep_flavin_reductase"/>
</dbReference>
<protein>
    <submittedName>
        <fullName evidence="4">Flavin reductase (DIM6/NTAB) family NADH-FMN oxidoreductase RutF</fullName>
    </submittedName>
</protein>
<keyword evidence="2" id="KW-0560">Oxidoreductase</keyword>
<accession>A0A2T0T0B4</accession>
<dbReference type="GO" id="GO:0010181">
    <property type="term" value="F:FMN binding"/>
    <property type="evidence" value="ECO:0007669"/>
    <property type="project" value="InterPro"/>
</dbReference>
<dbReference type="GO" id="GO:0042602">
    <property type="term" value="F:riboflavin reductase (NADPH) activity"/>
    <property type="evidence" value="ECO:0007669"/>
    <property type="project" value="TreeGrafter"/>
</dbReference>
<dbReference type="SUPFAM" id="SSF50475">
    <property type="entry name" value="FMN-binding split barrel"/>
    <property type="match status" value="1"/>
</dbReference>
<evidence type="ECO:0000313" key="5">
    <source>
        <dbReference type="Proteomes" id="UP000239494"/>
    </source>
</evidence>
<sequence length="169" mass="18016">MSPVIQDRQTAPPLPRHALRSAFGQFPSGVTAIAALVDGSALGIAVSSFTTVSLDPPLVSICVMETSRTWERLRTADRIGVSVLGAEHAATARRLAAASEHRFTAGDWCAGEGGAIRFTGTPAWLECSLEREIPAGDHVLALLRIRRVESDAAVLPLVYHASGFHRLAH</sequence>
<evidence type="ECO:0000313" key="4">
    <source>
        <dbReference type="EMBL" id="PRY39101.1"/>
    </source>
</evidence>
<reference evidence="4 5" key="1">
    <citation type="submission" date="2018-03" db="EMBL/GenBank/DDBJ databases">
        <title>Genomic Encyclopedia of Archaeal and Bacterial Type Strains, Phase II (KMG-II): from individual species to whole genera.</title>
        <authorList>
            <person name="Goeker M."/>
        </authorList>
    </citation>
    <scope>NUCLEOTIDE SEQUENCE [LARGE SCALE GENOMIC DNA]</scope>
    <source>
        <strain evidence="4 5">DSM 44720</strain>
    </source>
</reference>
<dbReference type="EMBL" id="PVTF01000008">
    <property type="protein sequence ID" value="PRY39101.1"/>
    <property type="molecule type" value="Genomic_DNA"/>
</dbReference>
<dbReference type="PANTHER" id="PTHR30466:SF11">
    <property type="entry name" value="FLAVIN-DEPENDENT MONOOXYGENASE, REDUCTASE SUBUNIT HSAB"/>
    <property type="match status" value="1"/>
</dbReference>
<dbReference type="InterPro" id="IPR012349">
    <property type="entry name" value="Split_barrel_FMN-bd"/>
</dbReference>
<comment type="similarity">
    <text evidence="1">Belongs to the non-flavoprotein flavin reductase family.</text>
</comment>
<proteinExistence type="inferred from homology"/>
<dbReference type="Proteomes" id="UP000239494">
    <property type="component" value="Unassembled WGS sequence"/>
</dbReference>
<dbReference type="Pfam" id="PF01613">
    <property type="entry name" value="Flavin_Reduct"/>
    <property type="match status" value="1"/>
</dbReference>
<name>A0A2T0T0B4_9PSEU</name>
<dbReference type="InterPro" id="IPR002563">
    <property type="entry name" value="Flavin_Rdtase-like_dom"/>
</dbReference>
<keyword evidence="5" id="KW-1185">Reference proteome</keyword>
<dbReference type="PANTHER" id="PTHR30466">
    <property type="entry name" value="FLAVIN REDUCTASE"/>
    <property type="match status" value="1"/>
</dbReference>
<dbReference type="AlphaFoldDB" id="A0A2T0T0B4"/>